<protein>
    <submittedName>
        <fullName evidence="1">Uncharacterized protein</fullName>
    </submittedName>
</protein>
<name>A0A4C1Y345_EUMVA</name>
<gene>
    <name evidence="1" type="ORF">EVAR_85728_1</name>
</gene>
<dbReference type="OrthoDB" id="7510588at2759"/>
<proteinExistence type="predicted"/>
<dbReference type="EMBL" id="BGZK01001057">
    <property type="protein sequence ID" value="GBP69960.1"/>
    <property type="molecule type" value="Genomic_DNA"/>
</dbReference>
<keyword evidence="2" id="KW-1185">Reference proteome</keyword>
<evidence type="ECO:0000313" key="2">
    <source>
        <dbReference type="Proteomes" id="UP000299102"/>
    </source>
</evidence>
<organism evidence="1 2">
    <name type="scientific">Eumeta variegata</name>
    <name type="common">Bagworm moth</name>
    <name type="synonym">Eumeta japonica</name>
    <dbReference type="NCBI Taxonomy" id="151549"/>
    <lineage>
        <taxon>Eukaryota</taxon>
        <taxon>Metazoa</taxon>
        <taxon>Ecdysozoa</taxon>
        <taxon>Arthropoda</taxon>
        <taxon>Hexapoda</taxon>
        <taxon>Insecta</taxon>
        <taxon>Pterygota</taxon>
        <taxon>Neoptera</taxon>
        <taxon>Endopterygota</taxon>
        <taxon>Lepidoptera</taxon>
        <taxon>Glossata</taxon>
        <taxon>Ditrysia</taxon>
        <taxon>Tineoidea</taxon>
        <taxon>Psychidae</taxon>
        <taxon>Oiketicinae</taxon>
        <taxon>Eumeta</taxon>
    </lineage>
</organism>
<reference evidence="1 2" key="1">
    <citation type="journal article" date="2019" name="Commun. Biol.">
        <title>The bagworm genome reveals a unique fibroin gene that provides high tensile strength.</title>
        <authorList>
            <person name="Kono N."/>
            <person name="Nakamura H."/>
            <person name="Ohtoshi R."/>
            <person name="Tomita M."/>
            <person name="Numata K."/>
            <person name="Arakawa K."/>
        </authorList>
    </citation>
    <scope>NUCLEOTIDE SEQUENCE [LARGE SCALE GENOMIC DNA]</scope>
</reference>
<dbReference type="Gene3D" id="3.30.420.10">
    <property type="entry name" value="Ribonuclease H-like superfamily/Ribonuclease H"/>
    <property type="match status" value="1"/>
</dbReference>
<comment type="caution">
    <text evidence="1">The sequence shown here is derived from an EMBL/GenBank/DDBJ whole genome shotgun (WGS) entry which is preliminary data.</text>
</comment>
<sequence>MKRLELTAGPGSKAEGNYELLPPGKIINSDLYRQQVMRLKQEVEKNRPALIYRKGVGFQNDNAKYLANIESLVALAVTTFYGHPQSQRSQQFIVGLLCRNMISDAGKLMEREWNDRRGSGPPKLIFTRRIANARAAT</sequence>
<accession>A0A4C1Y345</accession>
<evidence type="ECO:0000313" key="1">
    <source>
        <dbReference type="EMBL" id="GBP69960.1"/>
    </source>
</evidence>
<dbReference type="GO" id="GO:0003676">
    <property type="term" value="F:nucleic acid binding"/>
    <property type="evidence" value="ECO:0007669"/>
    <property type="project" value="InterPro"/>
</dbReference>
<dbReference type="Pfam" id="PF01359">
    <property type="entry name" value="Transposase_1"/>
    <property type="match status" value="1"/>
</dbReference>
<dbReference type="AlphaFoldDB" id="A0A4C1Y345"/>
<dbReference type="InterPro" id="IPR001888">
    <property type="entry name" value="Transposase_1"/>
</dbReference>
<dbReference type="InterPro" id="IPR036397">
    <property type="entry name" value="RNaseH_sf"/>
</dbReference>
<dbReference type="Proteomes" id="UP000299102">
    <property type="component" value="Unassembled WGS sequence"/>
</dbReference>